<dbReference type="Proteomes" id="UP000027222">
    <property type="component" value="Unassembled WGS sequence"/>
</dbReference>
<dbReference type="STRING" id="685588.A0A067TTH4"/>
<protein>
    <submittedName>
        <fullName evidence="3">Uncharacterized protein</fullName>
    </submittedName>
</protein>
<evidence type="ECO:0000256" key="1">
    <source>
        <dbReference type="SAM" id="MobiDB-lite"/>
    </source>
</evidence>
<feature type="region of interest" description="Disordered" evidence="1">
    <location>
        <begin position="379"/>
        <end position="410"/>
    </location>
</feature>
<feature type="region of interest" description="Disordered" evidence="1">
    <location>
        <begin position="452"/>
        <end position="480"/>
    </location>
</feature>
<dbReference type="EMBL" id="KL142369">
    <property type="protein sequence ID" value="KDR83229.1"/>
    <property type="molecule type" value="Genomic_DNA"/>
</dbReference>
<dbReference type="HOGENOM" id="CLU_041311_0_0_1"/>
<evidence type="ECO:0000313" key="3">
    <source>
        <dbReference type="EMBL" id="KDR83229.1"/>
    </source>
</evidence>
<gene>
    <name evidence="3" type="ORF">GALMADRAFT_152167</name>
</gene>
<accession>A0A067TTH4</accession>
<evidence type="ECO:0000313" key="4">
    <source>
        <dbReference type="Proteomes" id="UP000027222"/>
    </source>
</evidence>
<keyword evidence="2" id="KW-1133">Transmembrane helix</keyword>
<evidence type="ECO:0000256" key="2">
    <source>
        <dbReference type="SAM" id="Phobius"/>
    </source>
</evidence>
<keyword evidence="4" id="KW-1185">Reference proteome</keyword>
<feature type="transmembrane region" description="Helical" evidence="2">
    <location>
        <begin position="346"/>
        <end position="369"/>
    </location>
</feature>
<keyword evidence="2" id="KW-0472">Membrane</keyword>
<dbReference type="AlphaFoldDB" id="A0A067TTH4"/>
<name>A0A067TTH4_GALM3</name>
<dbReference type="OrthoDB" id="2576334at2759"/>
<reference evidence="4" key="1">
    <citation type="journal article" date="2014" name="Proc. Natl. Acad. Sci. U.S.A.">
        <title>Extensive sampling of basidiomycete genomes demonstrates inadequacy of the white-rot/brown-rot paradigm for wood decay fungi.</title>
        <authorList>
            <person name="Riley R."/>
            <person name="Salamov A.A."/>
            <person name="Brown D.W."/>
            <person name="Nagy L.G."/>
            <person name="Floudas D."/>
            <person name="Held B.W."/>
            <person name="Levasseur A."/>
            <person name="Lombard V."/>
            <person name="Morin E."/>
            <person name="Otillar R."/>
            <person name="Lindquist E.A."/>
            <person name="Sun H."/>
            <person name="LaButti K.M."/>
            <person name="Schmutz J."/>
            <person name="Jabbour D."/>
            <person name="Luo H."/>
            <person name="Baker S.E."/>
            <person name="Pisabarro A.G."/>
            <person name="Walton J.D."/>
            <person name="Blanchette R.A."/>
            <person name="Henrissat B."/>
            <person name="Martin F."/>
            <person name="Cullen D."/>
            <person name="Hibbett D.S."/>
            <person name="Grigoriev I.V."/>
        </authorList>
    </citation>
    <scope>NUCLEOTIDE SEQUENCE [LARGE SCALE GENOMIC DNA]</scope>
    <source>
        <strain evidence="4">CBS 339.88</strain>
    </source>
</reference>
<organism evidence="3 4">
    <name type="scientific">Galerina marginata (strain CBS 339.88)</name>
    <dbReference type="NCBI Taxonomy" id="685588"/>
    <lineage>
        <taxon>Eukaryota</taxon>
        <taxon>Fungi</taxon>
        <taxon>Dikarya</taxon>
        <taxon>Basidiomycota</taxon>
        <taxon>Agaricomycotina</taxon>
        <taxon>Agaricomycetes</taxon>
        <taxon>Agaricomycetidae</taxon>
        <taxon>Agaricales</taxon>
        <taxon>Agaricineae</taxon>
        <taxon>Strophariaceae</taxon>
        <taxon>Galerina</taxon>
    </lineage>
</organism>
<sequence>MSPSFSSPYNITISNDSPTITYFPYRDGPAAGGWNLTCADSIDSAWIPQSFCAGLSSHRTTYIGASLLIEFEGTAAYLYGETSGSFVTQVDGQVNGYPLASDSAVALLAKSEGLSFGKHRIFLNVTQSAALSFKEAVLTIGVGNADRGSYDPRNRTLTPFTRTSDGLTTLNPQFTFTGTWYSNGGGAIGATGNVVYPRQDTPQTGAYMTFELTNTSAFFVYGLVNFDLGAFSVELTPPYGLGSPVTTFYNSNAHWISLDRVMYWASGMDRDKGYSVKITNLGQGGDLPSQWDFSHIDIIDAGPTSRLFLLGLVEILKSTTNNSTPSAGSGVPPDAVSSGKRHRVPFSIIGSVIGAIVVVFLLLLGFLYYRRNMRTKFAATTSNTPRHPGVQPRQLNDRPPPASLSISDLPTRPYPAPGGLVMLAWDDVGPSGQSGFDQAAVNPGGHRIVQEEDAGALPTPGENVTRLPPNYKEIWSHERS</sequence>
<proteinExistence type="predicted"/>
<keyword evidence="2" id="KW-0812">Transmembrane</keyword>